<organism evidence="1 2">
    <name type="scientific">Sunxiuqinia dokdonensis</name>
    <dbReference type="NCBI Taxonomy" id="1409788"/>
    <lineage>
        <taxon>Bacteria</taxon>
        <taxon>Pseudomonadati</taxon>
        <taxon>Bacteroidota</taxon>
        <taxon>Bacteroidia</taxon>
        <taxon>Marinilabiliales</taxon>
        <taxon>Prolixibacteraceae</taxon>
        <taxon>Sunxiuqinia</taxon>
    </lineage>
</organism>
<evidence type="ECO:0000313" key="2">
    <source>
        <dbReference type="Proteomes" id="UP000036958"/>
    </source>
</evidence>
<evidence type="ECO:0000313" key="1">
    <source>
        <dbReference type="EMBL" id="KOH42901.1"/>
    </source>
</evidence>
<dbReference type="EMBL" id="LGIA01000207">
    <property type="protein sequence ID" value="KOH42901.1"/>
    <property type="molecule type" value="Genomic_DNA"/>
</dbReference>
<comment type="caution">
    <text evidence="1">The sequence shown here is derived from an EMBL/GenBank/DDBJ whole genome shotgun (WGS) entry which is preliminary data.</text>
</comment>
<dbReference type="Proteomes" id="UP000036958">
    <property type="component" value="Unassembled WGS sequence"/>
</dbReference>
<accession>A0A0L8V392</accession>
<gene>
    <name evidence="1" type="ORF">NC99_42630</name>
</gene>
<keyword evidence="2" id="KW-1185">Reference proteome</keyword>
<reference evidence="2" key="1">
    <citation type="submission" date="2015-07" db="EMBL/GenBank/DDBJ databases">
        <title>Genome sequencing of Sunxiuqinia dokdonensis strain SK.</title>
        <authorList>
            <person name="Ahn S."/>
            <person name="Kim B.-C."/>
        </authorList>
    </citation>
    <scope>NUCLEOTIDE SEQUENCE [LARGE SCALE GENOMIC DNA]</scope>
    <source>
        <strain evidence="2">SK</strain>
    </source>
</reference>
<dbReference type="AlphaFoldDB" id="A0A0L8V392"/>
<name>A0A0L8V392_9BACT</name>
<proteinExistence type="predicted"/>
<sequence length="84" mass="10099">MLLKIIFIRLCVRSNMFVSFENPSLFVHMFEHTKVDYLFHKRNKTQKKKKLPLVFTSSSFNKIQNDLMIILLFLQQFNKVTTDD</sequence>
<dbReference type="STRING" id="1409788.NC99_42630"/>
<protein>
    <submittedName>
        <fullName evidence="1">Uncharacterized protein</fullName>
    </submittedName>
</protein>